<dbReference type="EMBL" id="CP076607">
    <property type="protein sequence ID" value="QWU17143.1"/>
    <property type="molecule type" value="Genomic_DNA"/>
</dbReference>
<sequence>MVRRSSGYPLHEYIHRLKMAEAKNLLLNTPLQVQEISGMLHYNDPFYFSRLFKKYMGISPQESRGNV</sequence>
<dbReference type="PROSITE" id="PS01124">
    <property type="entry name" value="HTH_ARAC_FAMILY_2"/>
    <property type="match status" value="1"/>
</dbReference>
<keyword evidence="8" id="KW-1185">Reference proteome</keyword>
<reference evidence="5 8" key="2">
    <citation type="submission" date="2021-06" db="EMBL/GenBank/DDBJ databases">
        <title>Whole genome sequence of Paenibacillus sophorae DSM23020 for comparative genomics.</title>
        <authorList>
            <person name="Kim M.-J."/>
            <person name="Lee G."/>
            <person name="Shin J.-H."/>
        </authorList>
    </citation>
    <scope>NUCLEOTIDE SEQUENCE [LARGE SCALE GENOMIC DNA]</scope>
    <source>
        <strain evidence="5 8">DSM 23020</strain>
    </source>
</reference>
<dbReference type="Proteomes" id="UP000683429">
    <property type="component" value="Chromosome"/>
</dbReference>
<keyword evidence="3" id="KW-0804">Transcription</keyword>
<feature type="domain" description="HTH araC/xylS-type" evidence="4">
    <location>
        <begin position="1"/>
        <end position="66"/>
    </location>
</feature>
<dbReference type="Gene3D" id="1.10.10.60">
    <property type="entry name" value="Homeodomain-like"/>
    <property type="match status" value="1"/>
</dbReference>
<evidence type="ECO:0000313" key="5">
    <source>
        <dbReference type="EMBL" id="QWU17143.1"/>
    </source>
</evidence>
<proteinExistence type="predicted"/>
<dbReference type="Pfam" id="PF12833">
    <property type="entry name" value="HTH_18"/>
    <property type="match status" value="1"/>
</dbReference>
<evidence type="ECO:0000256" key="1">
    <source>
        <dbReference type="ARBA" id="ARBA00023015"/>
    </source>
</evidence>
<reference evidence="6 7" key="1">
    <citation type="submission" date="2016-10" db="EMBL/GenBank/DDBJ databases">
        <authorList>
            <person name="de Groot N.N."/>
        </authorList>
    </citation>
    <scope>NUCLEOTIDE SEQUENCE [LARGE SCALE GENOMIC DNA]</scope>
    <source>
        <strain evidence="6 7">CGMCC 1.10238</strain>
    </source>
</reference>
<dbReference type="AlphaFoldDB" id="A0A1H8T8M1"/>
<dbReference type="GO" id="GO:0043565">
    <property type="term" value="F:sequence-specific DNA binding"/>
    <property type="evidence" value="ECO:0007669"/>
    <property type="project" value="InterPro"/>
</dbReference>
<protein>
    <submittedName>
        <fullName evidence="6">Helix-turn-helix domain-containing protein</fullName>
    </submittedName>
    <submittedName>
        <fullName evidence="5">Helix-turn-helix transcriptional regulator</fullName>
    </submittedName>
</protein>
<keyword evidence="2" id="KW-0238">DNA-binding</keyword>
<organism evidence="6 7">
    <name type="scientific">Paenibacillus sophorae</name>
    <dbReference type="NCBI Taxonomy" id="1333845"/>
    <lineage>
        <taxon>Bacteria</taxon>
        <taxon>Bacillati</taxon>
        <taxon>Bacillota</taxon>
        <taxon>Bacilli</taxon>
        <taxon>Bacillales</taxon>
        <taxon>Paenibacillaceae</taxon>
        <taxon>Paenibacillus</taxon>
    </lineage>
</organism>
<dbReference type="SUPFAM" id="SSF46689">
    <property type="entry name" value="Homeodomain-like"/>
    <property type="match status" value="1"/>
</dbReference>
<evidence type="ECO:0000256" key="3">
    <source>
        <dbReference type="ARBA" id="ARBA00023163"/>
    </source>
</evidence>
<dbReference type="InterPro" id="IPR009057">
    <property type="entry name" value="Homeodomain-like_sf"/>
</dbReference>
<gene>
    <name evidence="5" type="ORF">KP014_08225</name>
    <name evidence="6" type="ORF">SAMN04487895_11399</name>
</gene>
<dbReference type="PANTHER" id="PTHR43280">
    <property type="entry name" value="ARAC-FAMILY TRANSCRIPTIONAL REGULATOR"/>
    <property type="match status" value="1"/>
</dbReference>
<dbReference type="RefSeq" id="WP_175491922.1">
    <property type="nucleotide sequence ID" value="NZ_CP076607.1"/>
</dbReference>
<evidence type="ECO:0000256" key="2">
    <source>
        <dbReference type="ARBA" id="ARBA00023125"/>
    </source>
</evidence>
<keyword evidence="1" id="KW-0805">Transcription regulation</keyword>
<evidence type="ECO:0000259" key="4">
    <source>
        <dbReference type="PROSITE" id="PS01124"/>
    </source>
</evidence>
<evidence type="ECO:0000313" key="6">
    <source>
        <dbReference type="EMBL" id="SEO87165.1"/>
    </source>
</evidence>
<dbReference type="PANTHER" id="PTHR43280:SF2">
    <property type="entry name" value="HTH-TYPE TRANSCRIPTIONAL REGULATOR EXSA"/>
    <property type="match status" value="1"/>
</dbReference>
<dbReference type="STRING" id="1333845.SAMN04487895_11399"/>
<evidence type="ECO:0000313" key="8">
    <source>
        <dbReference type="Proteomes" id="UP000683429"/>
    </source>
</evidence>
<dbReference type="GO" id="GO:0003700">
    <property type="term" value="F:DNA-binding transcription factor activity"/>
    <property type="evidence" value="ECO:0007669"/>
    <property type="project" value="InterPro"/>
</dbReference>
<name>A0A1H8T8M1_9BACL</name>
<evidence type="ECO:0000313" key="7">
    <source>
        <dbReference type="Proteomes" id="UP000198809"/>
    </source>
</evidence>
<dbReference type="SMART" id="SM00342">
    <property type="entry name" value="HTH_ARAC"/>
    <property type="match status" value="1"/>
</dbReference>
<dbReference type="EMBL" id="FODH01000013">
    <property type="protein sequence ID" value="SEO87165.1"/>
    <property type="molecule type" value="Genomic_DNA"/>
</dbReference>
<accession>A0A1H8T8M1</accession>
<dbReference type="Proteomes" id="UP000198809">
    <property type="component" value="Unassembled WGS sequence"/>
</dbReference>
<dbReference type="InterPro" id="IPR018060">
    <property type="entry name" value="HTH_AraC"/>
</dbReference>